<dbReference type="FunFam" id="1.10.510.10:FF:000480">
    <property type="entry name" value="Pollen receptor-like kinase 1"/>
    <property type="match status" value="1"/>
</dbReference>
<reference evidence="22 23" key="1">
    <citation type="submission" date="2022-03" db="EMBL/GenBank/DDBJ databases">
        <authorList>
            <person name="Nunn A."/>
            <person name="Chopra R."/>
            <person name="Nunn A."/>
            <person name="Contreras Garrido A."/>
        </authorList>
    </citation>
    <scope>NUCLEOTIDE SEQUENCE [LARGE SCALE GENOMIC DNA]</scope>
</reference>
<evidence type="ECO:0000256" key="6">
    <source>
        <dbReference type="ARBA" id="ARBA00022679"/>
    </source>
</evidence>
<evidence type="ECO:0000256" key="1">
    <source>
        <dbReference type="ARBA" id="ARBA00004167"/>
    </source>
</evidence>
<keyword evidence="16" id="KW-0325">Glycoprotein</keyword>
<comment type="subcellular location">
    <subcellularLocation>
        <location evidence="1">Membrane</location>
        <topology evidence="1">Single-pass membrane protein</topology>
    </subcellularLocation>
</comment>
<evidence type="ECO:0000313" key="22">
    <source>
        <dbReference type="EMBL" id="CAH2052462.1"/>
    </source>
</evidence>
<evidence type="ECO:0000256" key="2">
    <source>
        <dbReference type="ARBA" id="ARBA00008684"/>
    </source>
</evidence>
<evidence type="ECO:0000256" key="15">
    <source>
        <dbReference type="ARBA" id="ARBA00023170"/>
    </source>
</evidence>
<evidence type="ECO:0000256" key="17">
    <source>
        <dbReference type="ARBA" id="ARBA00047899"/>
    </source>
</evidence>
<dbReference type="InterPro" id="IPR001611">
    <property type="entry name" value="Leu-rich_rpt"/>
</dbReference>
<accession>A0AAU9RWP0</accession>
<dbReference type="Pfam" id="PF08263">
    <property type="entry name" value="LRRNT_2"/>
    <property type="match status" value="1"/>
</dbReference>
<dbReference type="InterPro" id="IPR011009">
    <property type="entry name" value="Kinase-like_dom_sf"/>
</dbReference>
<dbReference type="PANTHER" id="PTHR48007">
    <property type="entry name" value="LEUCINE-RICH REPEAT RECEPTOR-LIKE PROTEIN KINASE PXC1"/>
    <property type="match status" value="1"/>
</dbReference>
<dbReference type="InterPro" id="IPR013210">
    <property type="entry name" value="LRR_N_plant-typ"/>
</dbReference>
<dbReference type="Gene3D" id="1.10.510.10">
    <property type="entry name" value="Transferase(Phosphotransferase) domain 1"/>
    <property type="match status" value="1"/>
</dbReference>
<proteinExistence type="inferred from homology"/>
<dbReference type="GO" id="GO:0016020">
    <property type="term" value="C:membrane"/>
    <property type="evidence" value="ECO:0007669"/>
    <property type="project" value="UniProtKB-SubCell"/>
</dbReference>
<evidence type="ECO:0000256" key="8">
    <source>
        <dbReference type="ARBA" id="ARBA00022729"/>
    </source>
</evidence>
<evidence type="ECO:0000259" key="21">
    <source>
        <dbReference type="PROSITE" id="PS50011"/>
    </source>
</evidence>
<feature type="domain" description="Protein kinase" evidence="21">
    <location>
        <begin position="349"/>
        <end position="624"/>
    </location>
</feature>
<dbReference type="EMBL" id="OU466859">
    <property type="protein sequence ID" value="CAH2052462.1"/>
    <property type="molecule type" value="Genomic_DNA"/>
</dbReference>
<feature type="transmembrane region" description="Helical" evidence="20">
    <location>
        <begin position="256"/>
        <end position="281"/>
    </location>
</feature>
<evidence type="ECO:0000256" key="11">
    <source>
        <dbReference type="ARBA" id="ARBA00022777"/>
    </source>
</evidence>
<keyword evidence="10" id="KW-0547">Nucleotide-binding</keyword>
<feature type="region of interest" description="Disordered" evidence="19">
    <location>
        <begin position="291"/>
        <end position="322"/>
    </location>
</feature>
<comment type="catalytic activity">
    <reaction evidence="17">
        <text>L-threonyl-[protein] + ATP = O-phospho-L-threonyl-[protein] + ADP + H(+)</text>
        <dbReference type="Rhea" id="RHEA:46608"/>
        <dbReference type="Rhea" id="RHEA-COMP:11060"/>
        <dbReference type="Rhea" id="RHEA-COMP:11605"/>
        <dbReference type="ChEBI" id="CHEBI:15378"/>
        <dbReference type="ChEBI" id="CHEBI:30013"/>
        <dbReference type="ChEBI" id="CHEBI:30616"/>
        <dbReference type="ChEBI" id="CHEBI:61977"/>
        <dbReference type="ChEBI" id="CHEBI:456216"/>
        <dbReference type="EC" id="2.7.11.1"/>
    </reaction>
</comment>
<evidence type="ECO:0000256" key="19">
    <source>
        <dbReference type="SAM" id="MobiDB-lite"/>
    </source>
</evidence>
<dbReference type="EC" id="2.7.11.1" evidence="3"/>
<dbReference type="Pfam" id="PF07714">
    <property type="entry name" value="PK_Tyr_Ser-Thr"/>
    <property type="match status" value="1"/>
</dbReference>
<keyword evidence="4" id="KW-0597">Phosphoprotein</keyword>
<dbReference type="Proteomes" id="UP000836841">
    <property type="component" value="Chromosome 3"/>
</dbReference>
<dbReference type="FunFam" id="3.30.200.20:FF:000307">
    <property type="entry name" value="pollen receptor-like kinase 1"/>
    <property type="match status" value="1"/>
</dbReference>
<evidence type="ECO:0000256" key="13">
    <source>
        <dbReference type="ARBA" id="ARBA00022989"/>
    </source>
</evidence>
<keyword evidence="11" id="KW-0418">Kinase</keyword>
<dbReference type="SUPFAM" id="SSF52058">
    <property type="entry name" value="L domain-like"/>
    <property type="match status" value="1"/>
</dbReference>
<keyword evidence="5" id="KW-0433">Leucine-rich repeat</keyword>
<evidence type="ECO:0000256" key="10">
    <source>
        <dbReference type="ARBA" id="ARBA00022741"/>
    </source>
</evidence>
<dbReference type="SUPFAM" id="SSF56112">
    <property type="entry name" value="Protein kinase-like (PK-like)"/>
    <property type="match status" value="1"/>
</dbReference>
<evidence type="ECO:0000256" key="12">
    <source>
        <dbReference type="ARBA" id="ARBA00022840"/>
    </source>
</evidence>
<evidence type="ECO:0000256" key="7">
    <source>
        <dbReference type="ARBA" id="ARBA00022692"/>
    </source>
</evidence>
<dbReference type="InterPro" id="IPR000719">
    <property type="entry name" value="Prot_kinase_dom"/>
</dbReference>
<keyword evidence="8" id="KW-0732">Signal</keyword>
<dbReference type="InterPro" id="IPR032675">
    <property type="entry name" value="LRR_dom_sf"/>
</dbReference>
<dbReference type="InterPro" id="IPR001245">
    <property type="entry name" value="Ser-Thr/Tyr_kinase_cat_dom"/>
</dbReference>
<feature type="compositionally biased region" description="Low complexity" evidence="19">
    <location>
        <begin position="291"/>
        <end position="300"/>
    </location>
</feature>
<keyword evidence="23" id="KW-1185">Reference proteome</keyword>
<gene>
    <name evidence="22" type="ORF">TAV2_LOCUS11066</name>
</gene>
<dbReference type="InterPro" id="IPR046959">
    <property type="entry name" value="PRK1-6/SRF4-like"/>
</dbReference>
<evidence type="ECO:0000256" key="16">
    <source>
        <dbReference type="ARBA" id="ARBA00023180"/>
    </source>
</evidence>
<organism evidence="22 23">
    <name type="scientific">Thlaspi arvense</name>
    <name type="common">Field penny-cress</name>
    <dbReference type="NCBI Taxonomy" id="13288"/>
    <lineage>
        <taxon>Eukaryota</taxon>
        <taxon>Viridiplantae</taxon>
        <taxon>Streptophyta</taxon>
        <taxon>Embryophyta</taxon>
        <taxon>Tracheophyta</taxon>
        <taxon>Spermatophyta</taxon>
        <taxon>Magnoliopsida</taxon>
        <taxon>eudicotyledons</taxon>
        <taxon>Gunneridae</taxon>
        <taxon>Pentapetalae</taxon>
        <taxon>rosids</taxon>
        <taxon>malvids</taxon>
        <taxon>Brassicales</taxon>
        <taxon>Brassicaceae</taxon>
        <taxon>Thlaspideae</taxon>
        <taxon>Thlaspi</taxon>
    </lineage>
</organism>
<comment type="similarity">
    <text evidence="2">Belongs to the protein kinase superfamily. Ser/Thr protein kinase family.</text>
</comment>
<sequence length="668" mass="75264">ARLLWAFPKTAMECTSLVLFSTLSLYFMAAHSLSETESLLKFKKSLVIGRAGAFESWDRKNPPCKWTGVLCHNGYVWGLRLENIELQGSLNMEALTGLKSLRSLSFRNNKLTGSFPEFKKLGALKSIYLSNNQFDVKIPRDAFDGMGWLKKLHLEHNNIGGEIPASIAEFPKLLELRLDGNRFTGEIPEFTHKLHRLNLSYNALSGQIPNIFSTMDKQMFEGNKGLCGKPLKTDCYSPYNLSPEPKENSKKKTSKFLYIVAAAVAAIIAILIILGLIIMLCQRRMNNQPLLSPEPGPSSLQKRAGIQEGDKGQSSCHSKNRTAKRMINTTKLSFLRDDKEKFELQDLLKASAEILGSGCFGGSYKTVLSNGLMMVVKRFKHMNNAGTEEFQEHMKRLGRLKHTNLLPIVAYYYKKEEKLFVCDFVEKGSLAGHLHGHISLGQPSLDWPTRLNIVKGVGRGLLYLHKNLPSLMAPHGHLKSSNVLLNENFEPLLTDYGLIPVINEESAQELMVAYKSPEYLKQSRVTKKTDVWGFGVLILEILTGKLPQSFPQFDKESEEDIPSWVNSFFQGEWTQELFDQQMGKTNNCEGEILKLLRIGLGCCEIDVEQRLDIREAVEKIEDLMKDREGDDDFYSTYASEADGRSSRGVSIEGINFPLNDTSHQLNFS</sequence>
<dbReference type="Gene3D" id="3.30.200.20">
    <property type="entry name" value="Phosphorylase Kinase, domain 1"/>
    <property type="match status" value="1"/>
</dbReference>
<dbReference type="FunFam" id="3.80.10.10:FF:000400">
    <property type="entry name" value="Nuclear pore complex protein NUP107"/>
    <property type="match status" value="1"/>
</dbReference>
<evidence type="ECO:0000313" key="23">
    <source>
        <dbReference type="Proteomes" id="UP000836841"/>
    </source>
</evidence>
<dbReference type="Pfam" id="PF00560">
    <property type="entry name" value="LRR_1"/>
    <property type="match status" value="4"/>
</dbReference>
<feature type="non-terminal residue" evidence="22">
    <location>
        <position position="1"/>
    </location>
</feature>
<evidence type="ECO:0000256" key="9">
    <source>
        <dbReference type="ARBA" id="ARBA00022737"/>
    </source>
</evidence>
<keyword evidence="13 20" id="KW-1133">Transmembrane helix</keyword>
<keyword evidence="15" id="KW-0675">Receptor</keyword>
<keyword evidence="7 20" id="KW-0812">Transmembrane</keyword>
<evidence type="ECO:0000256" key="20">
    <source>
        <dbReference type="SAM" id="Phobius"/>
    </source>
</evidence>
<evidence type="ECO:0000256" key="4">
    <source>
        <dbReference type="ARBA" id="ARBA00022553"/>
    </source>
</evidence>
<dbReference type="PROSITE" id="PS50011">
    <property type="entry name" value="PROTEIN_KINASE_DOM"/>
    <property type="match status" value="1"/>
</dbReference>
<keyword evidence="9" id="KW-0677">Repeat</keyword>
<evidence type="ECO:0000256" key="5">
    <source>
        <dbReference type="ARBA" id="ARBA00022614"/>
    </source>
</evidence>
<dbReference type="GO" id="GO:0005524">
    <property type="term" value="F:ATP binding"/>
    <property type="evidence" value="ECO:0007669"/>
    <property type="project" value="UniProtKB-KW"/>
</dbReference>
<keyword evidence="12" id="KW-0067">ATP-binding</keyword>
<keyword evidence="6" id="KW-0808">Transferase</keyword>
<name>A0AAU9RWP0_THLAR</name>
<dbReference type="GO" id="GO:0004674">
    <property type="term" value="F:protein serine/threonine kinase activity"/>
    <property type="evidence" value="ECO:0007669"/>
    <property type="project" value="UniProtKB-EC"/>
</dbReference>
<dbReference type="Gene3D" id="3.80.10.10">
    <property type="entry name" value="Ribonuclease Inhibitor"/>
    <property type="match status" value="2"/>
</dbReference>
<evidence type="ECO:0000256" key="3">
    <source>
        <dbReference type="ARBA" id="ARBA00012513"/>
    </source>
</evidence>
<dbReference type="PANTHER" id="PTHR48007:SF72">
    <property type="entry name" value="POLLEN RECEPTOR-LIKE KINASE 2"/>
    <property type="match status" value="1"/>
</dbReference>
<evidence type="ECO:0000256" key="18">
    <source>
        <dbReference type="ARBA" id="ARBA00048679"/>
    </source>
</evidence>
<protein>
    <recommendedName>
        <fullName evidence="3">non-specific serine/threonine protein kinase</fullName>
        <ecNumber evidence="3">2.7.11.1</ecNumber>
    </recommendedName>
</protein>
<keyword evidence="14 20" id="KW-0472">Membrane</keyword>
<evidence type="ECO:0000256" key="14">
    <source>
        <dbReference type="ARBA" id="ARBA00023136"/>
    </source>
</evidence>
<comment type="catalytic activity">
    <reaction evidence="18">
        <text>L-seryl-[protein] + ATP = O-phospho-L-seryl-[protein] + ADP + H(+)</text>
        <dbReference type="Rhea" id="RHEA:17989"/>
        <dbReference type="Rhea" id="RHEA-COMP:9863"/>
        <dbReference type="Rhea" id="RHEA-COMP:11604"/>
        <dbReference type="ChEBI" id="CHEBI:15378"/>
        <dbReference type="ChEBI" id="CHEBI:29999"/>
        <dbReference type="ChEBI" id="CHEBI:30616"/>
        <dbReference type="ChEBI" id="CHEBI:83421"/>
        <dbReference type="ChEBI" id="CHEBI:456216"/>
        <dbReference type="EC" id="2.7.11.1"/>
    </reaction>
</comment>
<dbReference type="AlphaFoldDB" id="A0AAU9RWP0"/>